<feature type="transmembrane region" description="Helical" evidence="1">
    <location>
        <begin position="51"/>
        <end position="69"/>
    </location>
</feature>
<evidence type="ECO:0000256" key="1">
    <source>
        <dbReference type="SAM" id="Phobius"/>
    </source>
</evidence>
<reference evidence="2 3" key="1">
    <citation type="submission" date="2020-10" db="EMBL/GenBank/DDBJ databases">
        <title>Complete genome sequence of Paludibaculum fermentans P105T, a facultatively anaerobic acidobacterium capable of dissimilatory Fe(III) reduction.</title>
        <authorList>
            <person name="Dedysh S.N."/>
            <person name="Beletsky A.V."/>
            <person name="Kulichevskaya I.S."/>
            <person name="Mardanov A.V."/>
            <person name="Ravin N.V."/>
        </authorList>
    </citation>
    <scope>NUCLEOTIDE SEQUENCE [LARGE SCALE GENOMIC DNA]</scope>
    <source>
        <strain evidence="2 3">P105</strain>
    </source>
</reference>
<gene>
    <name evidence="2" type="ORF">IRI77_08245</name>
</gene>
<protein>
    <submittedName>
        <fullName evidence="2">Uncharacterized protein</fullName>
    </submittedName>
</protein>
<dbReference type="Proteomes" id="UP000593892">
    <property type="component" value="Chromosome"/>
</dbReference>
<dbReference type="KEGG" id="pfer:IRI77_08245"/>
<evidence type="ECO:0000313" key="2">
    <source>
        <dbReference type="EMBL" id="QOY89932.1"/>
    </source>
</evidence>
<keyword evidence="3" id="KW-1185">Reference proteome</keyword>
<evidence type="ECO:0000313" key="3">
    <source>
        <dbReference type="Proteomes" id="UP000593892"/>
    </source>
</evidence>
<name>A0A7S7SL71_PALFE</name>
<keyword evidence="1" id="KW-0472">Membrane</keyword>
<accession>A0A7S7SL71</accession>
<dbReference type="RefSeq" id="WP_194451595.1">
    <property type="nucleotide sequence ID" value="NZ_CP063849.1"/>
</dbReference>
<keyword evidence="1" id="KW-0812">Transmembrane</keyword>
<dbReference type="AlphaFoldDB" id="A0A7S7SL71"/>
<proteinExistence type="predicted"/>
<organism evidence="2 3">
    <name type="scientific">Paludibaculum fermentans</name>
    <dbReference type="NCBI Taxonomy" id="1473598"/>
    <lineage>
        <taxon>Bacteria</taxon>
        <taxon>Pseudomonadati</taxon>
        <taxon>Acidobacteriota</taxon>
        <taxon>Terriglobia</taxon>
        <taxon>Bryobacterales</taxon>
        <taxon>Bryobacteraceae</taxon>
        <taxon>Paludibaculum</taxon>
    </lineage>
</organism>
<dbReference type="EMBL" id="CP063849">
    <property type="protein sequence ID" value="QOY89932.1"/>
    <property type="molecule type" value="Genomic_DNA"/>
</dbReference>
<keyword evidence="1" id="KW-1133">Transmembrane helix</keyword>
<sequence>MKYWTYFVAKLVAGAAVLDLLWRGVSAIMPPPETFMRQQVKAFPQDLRWTSVMFLFWLIAASFVYLIVWDQKGRCRTCLRRLRMPVESGSWSKATLFNPPRTESICPYGHGTLEQPEVHTSGKRPPEWKAHRDMWQELEELDSRRK</sequence>